<dbReference type="SUPFAM" id="SSF53098">
    <property type="entry name" value="Ribonuclease H-like"/>
    <property type="match status" value="1"/>
</dbReference>
<dbReference type="InterPro" id="IPR002156">
    <property type="entry name" value="RNaseH_domain"/>
</dbReference>
<name>X0SY24_9ZZZZ</name>
<evidence type="ECO:0000256" key="6">
    <source>
        <dbReference type="ARBA" id="ARBA00022722"/>
    </source>
</evidence>
<evidence type="ECO:0000256" key="3">
    <source>
        <dbReference type="ARBA" id="ARBA00005300"/>
    </source>
</evidence>
<dbReference type="GO" id="GO:0043137">
    <property type="term" value="P:DNA replication, removal of RNA primer"/>
    <property type="evidence" value="ECO:0007669"/>
    <property type="project" value="TreeGrafter"/>
</dbReference>
<comment type="cofactor">
    <cofactor evidence="2">
        <name>Mg(2+)</name>
        <dbReference type="ChEBI" id="CHEBI:18420"/>
    </cofactor>
</comment>
<dbReference type="InterPro" id="IPR012337">
    <property type="entry name" value="RNaseH-like_sf"/>
</dbReference>
<evidence type="ECO:0000256" key="1">
    <source>
        <dbReference type="ARBA" id="ARBA00000077"/>
    </source>
</evidence>
<dbReference type="GO" id="GO:0003676">
    <property type="term" value="F:nucleic acid binding"/>
    <property type="evidence" value="ECO:0007669"/>
    <property type="project" value="InterPro"/>
</dbReference>
<protein>
    <recommendedName>
        <fullName evidence="5">ribonuclease H</fullName>
        <ecNumber evidence="5">3.1.26.4</ecNumber>
    </recommendedName>
</protein>
<evidence type="ECO:0000256" key="7">
    <source>
        <dbReference type="ARBA" id="ARBA00022723"/>
    </source>
</evidence>
<dbReference type="Gene3D" id="3.30.420.10">
    <property type="entry name" value="Ribonuclease H-like superfamily/Ribonuclease H"/>
    <property type="match status" value="1"/>
</dbReference>
<evidence type="ECO:0000313" key="12">
    <source>
        <dbReference type="EMBL" id="GAF80011.1"/>
    </source>
</evidence>
<comment type="caution">
    <text evidence="12">The sequence shown here is derived from an EMBL/GenBank/DDBJ whole genome shotgun (WGS) entry which is preliminary data.</text>
</comment>
<dbReference type="InterPro" id="IPR050092">
    <property type="entry name" value="RNase_H"/>
</dbReference>
<comment type="catalytic activity">
    <reaction evidence="1">
        <text>Endonucleolytic cleavage to 5'-phosphomonoester.</text>
        <dbReference type="EC" id="3.1.26.4"/>
    </reaction>
</comment>
<keyword evidence="7" id="KW-0479">Metal-binding</keyword>
<keyword evidence="10" id="KW-0460">Magnesium</keyword>
<evidence type="ECO:0000256" key="10">
    <source>
        <dbReference type="ARBA" id="ARBA00022842"/>
    </source>
</evidence>
<dbReference type="CDD" id="cd09278">
    <property type="entry name" value="RNase_HI_prokaryote_like"/>
    <property type="match status" value="1"/>
</dbReference>
<sequence length="170" mass="19366">MEFTVYTDGGCHGNRRDAGCFGGYGFAILDPSGAIIRQGGGVGENTTNNRMEMKAVIMGLKILFLELSINYDGPDHDCIVKTDSKYVCDNYSDYLPEWKKNGWRKSKGGEVLNKDLWKEMDKLTPEFKSFKFQWVKGHHRDKYNILVDGIAQENIENMKAHHTHKQGDNK</sequence>
<keyword evidence="8" id="KW-0255">Endonuclease</keyword>
<organism evidence="12">
    <name type="scientific">marine sediment metagenome</name>
    <dbReference type="NCBI Taxonomy" id="412755"/>
    <lineage>
        <taxon>unclassified sequences</taxon>
        <taxon>metagenomes</taxon>
        <taxon>ecological metagenomes</taxon>
    </lineage>
</organism>
<dbReference type="GO" id="GO:0046872">
    <property type="term" value="F:metal ion binding"/>
    <property type="evidence" value="ECO:0007669"/>
    <property type="project" value="UniProtKB-KW"/>
</dbReference>
<comment type="similarity">
    <text evidence="3">Belongs to the RNase H family.</text>
</comment>
<evidence type="ECO:0000256" key="2">
    <source>
        <dbReference type="ARBA" id="ARBA00001946"/>
    </source>
</evidence>
<keyword evidence="6" id="KW-0540">Nuclease</keyword>
<dbReference type="GO" id="GO:0004523">
    <property type="term" value="F:RNA-DNA hybrid ribonuclease activity"/>
    <property type="evidence" value="ECO:0007669"/>
    <property type="project" value="UniProtKB-EC"/>
</dbReference>
<keyword evidence="9" id="KW-0378">Hydrolase</keyword>
<comment type="subunit">
    <text evidence="4">Monomer.</text>
</comment>
<evidence type="ECO:0000256" key="8">
    <source>
        <dbReference type="ARBA" id="ARBA00022759"/>
    </source>
</evidence>
<evidence type="ECO:0000256" key="5">
    <source>
        <dbReference type="ARBA" id="ARBA00012180"/>
    </source>
</evidence>
<reference evidence="12" key="1">
    <citation type="journal article" date="2014" name="Front. Microbiol.">
        <title>High frequency of phylogenetically diverse reductive dehalogenase-homologous genes in deep subseafloor sedimentary metagenomes.</title>
        <authorList>
            <person name="Kawai M."/>
            <person name="Futagami T."/>
            <person name="Toyoda A."/>
            <person name="Takaki Y."/>
            <person name="Nishi S."/>
            <person name="Hori S."/>
            <person name="Arai W."/>
            <person name="Tsubouchi T."/>
            <person name="Morono Y."/>
            <person name="Uchiyama I."/>
            <person name="Ito T."/>
            <person name="Fujiyama A."/>
            <person name="Inagaki F."/>
            <person name="Takami H."/>
        </authorList>
    </citation>
    <scope>NUCLEOTIDE SEQUENCE</scope>
    <source>
        <strain evidence="12">Expedition CK06-06</strain>
    </source>
</reference>
<dbReference type="PANTHER" id="PTHR10642">
    <property type="entry name" value="RIBONUCLEASE H1"/>
    <property type="match status" value="1"/>
</dbReference>
<gene>
    <name evidence="12" type="ORF">S01H1_13940</name>
</gene>
<dbReference type="EMBL" id="BARS01007218">
    <property type="protein sequence ID" value="GAF80011.1"/>
    <property type="molecule type" value="Genomic_DNA"/>
</dbReference>
<dbReference type="InterPro" id="IPR036397">
    <property type="entry name" value="RNaseH_sf"/>
</dbReference>
<evidence type="ECO:0000256" key="4">
    <source>
        <dbReference type="ARBA" id="ARBA00011245"/>
    </source>
</evidence>
<dbReference type="PANTHER" id="PTHR10642:SF26">
    <property type="entry name" value="RIBONUCLEASE H1"/>
    <property type="match status" value="1"/>
</dbReference>
<dbReference type="EC" id="3.1.26.4" evidence="5"/>
<dbReference type="InterPro" id="IPR022892">
    <property type="entry name" value="RNaseHI"/>
</dbReference>
<evidence type="ECO:0000259" key="11">
    <source>
        <dbReference type="PROSITE" id="PS50879"/>
    </source>
</evidence>
<feature type="domain" description="RNase H type-1" evidence="11">
    <location>
        <begin position="1"/>
        <end position="156"/>
    </location>
</feature>
<accession>X0SY24</accession>
<dbReference type="Pfam" id="PF00075">
    <property type="entry name" value="RNase_H"/>
    <property type="match status" value="1"/>
</dbReference>
<dbReference type="PROSITE" id="PS50879">
    <property type="entry name" value="RNASE_H_1"/>
    <property type="match status" value="1"/>
</dbReference>
<proteinExistence type="inferred from homology"/>
<evidence type="ECO:0000256" key="9">
    <source>
        <dbReference type="ARBA" id="ARBA00022801"/>
    </source>
</evidence>
<dbReference type="AlphaFoldDB" id="X0SY24"/>